<evidence type="ECO:0000256" key="3">
    <source>
        <dbReference type="RuleBase" id="RU000507"/>
    </source>
</evidence>
<dbReference type="InterPro" id="IPR001307">
    <property type="entry name" value="Thiosulphate_STrfase_CS"/>
</dbReference>
<evidence type="ECO:0000313" key="5">
    <source>
        <dbReference type="EMBL" id="MEH1546658.1"/>
    </source>
</evidence>
<sequence>MAETLCPTPMVHPQALMELLESSDAARIVIVDVSPCRPGVPHVPGALPFDLDGPMSDQSTGLPHTMPSVSQFQARLRELGVNNDSHVIVTEDDFLFASARPWWMMHACGFDNVSILEGGNAGWVAAGGHLTTDITPTLEPGNVTLTAIPGAIVDQEEVLRIIAAADDPNAPRIVDARSAERFAGKVAEPRVGLRAGHIPTATNLPYTQVIDDGRIRPVEELQQLVNDAAGDRPIVATCGSGVTACVIALAATLAGRKDVGIYDGSWSEWAQPGDTPVVTEE</sequence>
<dbReference type="Gene3D" id="3.40.250.10">
    <property type="entry name" value="Rhodanese-like domain"/>
    <property type="match status" value="2"/>
</dbReference>
<dbReference type="Pfam" id="PF00581">
    <property type="entry name" value="Rhodanese"/>
    <property type="match status" value="2"/>
</dbReference>
<comment type="caution">
    <text evidence="5">The sequence shown here is derived from an EMBL/GenBank/DDBJ whole genome shotgun (WGS) entry which is preliminary data.</text>
</comment>
<evidence type="ECO:0000313" key="6">
    <source>
        <dbReference type="Proteomes" id="UP001309299"/>
    </source>
</evidence>
<dbReference type="GO" id="GO:0004792">
    <property type="term" value="F:thiosulfate-cyanide sulfurtransferase activity"/>
    <property type="evidence" value="ECO:0007669"/>
    <property type="project" value="InterPro"/>
</dbReference>
<dbReference type="PANTHER" id="PTHR11364">
    <property type="entry name" value="THIOSULFATE SULFERTANSFERASE"/>
    <property type="match status" value="1"/>
</dbReference>
<name>A0AB35XLG0_9ACTN</name>
<dbReference type="PROSITE" id="PS00683">
    <property type="entry name" value="RHODANESE_2"/>
    <property type="match status" value="1"/>
</dbReference>
<evidence type="ECO:0000256" key="2">
    <source>
        <dbReference type="ARBA" id="ARBA00022737"/>
    </source>
</evidence>
<dbReference type="PROSITE" id="PS50206">
    <property type="entry name" value="RHODANESE_3"/>
    <property type="match status" value="2"/>
</dbReference>
<keyword evidence="2" id="KW-0677">Repeat</keyword>
<proteinExistence type="predicted"/>
<dbReference type="FunFam" id="3.40.250.10:FF:000001">
    <property type="entry name" value="Sulfurtransferase"/>
    <property type="match status" value="1"/>
</dbReference>
<evidence type="ECO:0000259" key="4">
    <source>
        <dbReference type="PROSITE" id="PS50206"/>
    </source>
</evidence>
<dbReference type="CDD" id="cd01449">
    <property type="entry name" value="TST_Repeat_2"/>
    <property type="match status" value="1"/>
</dbReference>
<reference evidence="5" key="1">
    <citation type="submission" date="2024-02" db="EMBL/GenBank/DDBJ databases">
        <title>Bacterial skin colonization with Propionibacterium avidum as a risk factor for Periprosthetic Joint Infections - a single-center prospective study.</title>
        <authorList>
            <person name="Achermann Y."/>
        </authorList>
    </citation>
    <scope>NUCLEOTIDE SEQUENCE</scope>
    <source>
        <strain evidence="5">PAVI-2017310195</strain>
    </source>
</reference>
<dbReference type="SMART" id="SM00450">
    <property type="entry name" value="RHOD"/>
    <property type="match status" value="2"/>
</dbReference>
<dbReference type="SUPFAM" id="SSF52821">
    <property type="entry name" value="Rhodanese/Cell cycle control phosphatase"/>
    <property type="match status" value="2"/>
</dbReference>
<dbReference type="InterPro" id="IPR045078">
    <property type="entry name" value="TST/MPST-like"/>
</dbReference>
<dbReference type="InterPro" id="IPR036873">
    <property type="entry name" value="Rhodanese-like_dom_sf"/>
</dbReference>
<dbReference type="EMBL" id="JBAKUA010000007">
    <property type="protein sequence ID" value="MEH1546658.1"/>
    <property type="molecule type" value="Genomic_DNA"/>
</dbReference>
<gene>
    <name evidence="5" type="ORF">V7F78_06465</name>
</gene>
<evidence type="ECO:0000256" key="1">
    <source>
        <dbReference type="ARBA" id="ARBA00022679"/>
    </source>
</evidence>
<feature type="domain" description="Rhodanese" evidence="4">
    <location>
        <begin position="167"/>
        <end position="278"/>
    </location>
</feature>
<dbReference type="CDD" id="cd01448">
    <property type="entry name" value="TST_Repeat_1"/>
    <property type="match status" value="1"/>
</dbReference>
<organism evidence="5 6">
    <name type="scientific">Cutibacterium avidum</name>
    <dbReference type="NCBI Taxonomy" id="33010"/>
    <lineage>
        <taxon>Bacteria</taxon>
        <taxon>Bacillati</taxon>
        <taxon>Actinomycetota</taxon>
        <taxon>Actinomycetes</taxon>
        <taxon>Propionibacteriales</taxon>
        <taxon>Propionibacteriaceae</taxon>
        <taxon>Cutibacterium</taxon>
    </lineage>
</organism>
<dbReference type="RefSeq" id="WP_334353303.1">
    <property type="nucleotide sequence ID" value="NZ_JBAKUA010000007.1"/>
</dbReference>
<dbReference type="Proteomes" id="UP001309299">
    <property type="component" value="Unassembled WGS sequence"/>
</dbReference>
<accession>A0AB35XLG0</accession>
<dbReference type="InterPro" id="IPR001763">
    <property type="entry name" value="Rhodanese-like_dom"/>
</dbReference>
<protein>
    <recommendedName>
        <fullName evidence="3">Sulfurtransferase</fullName>
    </recommendedName>
</protein>
<dbReference type="PANTHER" id="PTHR11364:SF27">
    <property type="entry name" value="SULFURTRANSFERASE"/>
    <property type="match status" value="1"/>
</dbReference>
<keyword evidence="1 3" id="KW-0808">Transferase</keyword>
<feature type="domain" description="Rhodanese" evidence="4">
    <location>
        <begin position="24"/>
        <end position="132"/>
    </location>
</feature>
<dbReference type="AlphaFoldDB" id="A0AB35XLG0"/>